<accession>A0A0F8A518</accession>
<name>A0A0F8A518_9HYPO</name>
<dbReference type="GO" id="GO:0003729">
    <property type="term" value="F:mRNA binding"/>
    <property type="evidence" value="ECO:0007669"/>
    <property type="project" value="TreeGrafter"/>
</dbReference>
<dbReference type="InterPro" id="IPR002483">
    <property type="entry name" value="PWI_dom"/>
</dbReference>
<feature type="region of interest" description="Disordered" evidence="1">
    <location>
        <begin position="14"/>
        <end position="67"/>
    </location>
</feature>
<protein>
    <recommendedName>
        <fullName evidence="2">PWI domain-containing protein</fullName>
    </recommendedName>
</protein>
<dbReference type="PROSITE" id="PS51025">
    <property type="entry name" value="PWI"/>
    <property type="match status" value="1"/>
</dbReference>
<evidence type="ECO:0000256" key="1">
    <source>
        <dbReference type="SAM" id="MobiDB-lite"/>
    </source>
</evidence>
<sequence length="741" mass="82549">MSYNHYGGNPYGAPPGYGGYGNLPPGMGAPPGLGPPPGMPSAPGMGAPPGMAPPNPQQANRAAGLPASFQPPANMPNINFNAPVIRLGTGTPTSGARGEGPSAPSGGRPGMGMERGGDQGRDRAREASQMLLPPTQDEKLRTVMFRQIPQGVGGDEGAQKICNAVGRLRKYESAGSLFPSQFSTFGFALFDDHDSVSIAIKLLREETIQVPVKKQQPTSNPGQDDSFAGIDKTELKIAVDETTMEYQAMLDEGRGEDADFQSALESARQALKQVQRELFYPPVGTRVEADGDAAPATNDAQGNVEVVNIPIAQEDELADIPAEMREIVAKEIAAFRDRSNQRDQERLRREEEIGARFRQQNESATSQGGTNNIPLGPRGSTAAPSRGQNGNGRGVSFTNGLERESDSLYPNEDDEDTDASDNEVYRRKLKKKQDEEHKLFIEKERKWLSRERSRQLALDREQERERQEAEELKNRRKEQFAREMAWDDDVEARRKAHQYYSDHAAWARERAVNRQEEERRDEQDRREEEEERRREQAQLERARGQADLFLDRQDEEIDRRQAAAPAPQPFKLSLGAAAQRAQASRAMPQRRTIAEVEGLLDDEDAEPSTRRQLIPIQMDAVSGPGAMSEEEISQAVRALAQEIPSDKDGLWNWPVKWDFMDETIMRDRLRPFVEKKIVEYLGVQEEMLVSTVEDHLGKHGTAGDLVAELEGALDDAAEDLVKKLWRMVIFFTECEKRNLPT</sequence>
<dbReference type="PANTHER" id="PTHR18806:SF4">
    <property type="entry name" value="RNA-BINDING PROTEIN 25"/>
    <property type="match status" value="1"/>
</dbReference>
<evidence type="ECO:0000313" key="4">
    <source>
        <dbReference type="Proteomes" id="UP000054481"/>
    </source>
</evidence>
<dbReference type="Proteomes" id="UP000054481">
    <property type="component" value="Unassembled WGS sequence"/>
</dbReference>
<reference evidence="3 4" key="1">
    <citation type="journal article" date="2014" name="Genome Biol. Evol.">
        <title>Comparative genomics and transcriptomics analyses reveal divergent lifestyle features of nematode endoparasitic fungus Hirsutella minnesotensis.</title>
        <authorList>
            <person name="Lai Y."/>
            <person name="Liu K."/>
            <person name="Zhang X."/>
            <person name="Zhang X."/>
            <person name="Li K."/>
            <person name="Wang N."/>
            <person name="Shu C."/>
            <person name="Wu Y."/>
            <person name="Wang C."/>
            <person name="Bushley K.E."/>
            <person name="Xiang M."/>
            <person name="Liu X."/>
        </authorList>
    </citation>
    <scope>NUCLEOTIDE SEQUENCE [LARGE SCALE GENOMIC DNA]</scope>
    <source>
        <strain evidence="3 4">3608</strain>
    </source>
</reference>
<gene>
    <name evidence="3" type="ORF">HIM_06150</name>
</gene>
<evidence type="ECO:0000313" key="3">
    <source>
        <dbReference type="EMBL" id="KJZ74554.1"/>
    </source>
</evidence>
<feature type="compositionally biased region" description="Basic and acidic residues" evidence="1">
    <location>
        <begin position="338"/>
        <end position="355"/>
    </location>
</feature>
<dbReference type="Pfam" id="PF01480">
    <property type="entry name" value="PWI"/>
    <property type="match status" value="1"/>
</dbReference>
<dbReference type="InterPro" id="IPR052768">
    <property type="entry name" value="RBM25"/>
</dbReference>
<feature type="region of interest" description="Disordered" evidence="1">
    <location>
        <begin position="450"/>
        <end position="483"/>
    </location>
</feature>
<organism evidence="3 4">
    <name type="scientific">Hirsutella minnesotensis 3608</name>
    <dbReference type="NCBI Taxonomy" id="1043627"/>
    <lineage>
        <taxon>Eukaryota</taxon>
        <taxon>Fungi</taxon>
        <taxon>Dikarya</taxon>
        <taxon>Ascomycota</taxon>
        <taxon>Pezizomycotina</taxon>
        <taxon>Sordariomycetes</taxon>
        <taxon>Hypocreomycetidae</taxon>
        <taxon>Hypocreales</taxon>
        <taxon>Ophiocordycipitaceae</taxon>
        <taxon>Hirsutella</taxon>
    </lineage>
</organism>
<feature type="region of interest" description="Disordered" evidence="1">
    <location>
        <begin position="508"/>
        <end position="549"/>
    </location>
</feature>
<dbReference type="Gene3D" id="1.20.1390.10">
    <property type="entry name" value="PWI domain"/>
    <property type="match status" value="1"/>
</dbReference>
<proteinExistence type="predicted"/>
<feature type="region of interest" description="Disordered" evidence="1">
    <location>
        <begin position="89"/>
        <end position="124"/>
    </location>
</feature>
<feature type="domain" description="PWI" evidence="2">
    <location>
        <begin position="648"/>
        <end position="741"/>
    </location>
</feature>
<feature type="compositionally biased region" description="Polar residues" evidence="1">
    <location>
        <begin position="358"/>
        <end position="373"/>
    </location>
</feature>
<feature type="region of interest" description="Disordered" evidence="1">
    <location>
        <begin position="338"/>
        <end position="424"/>
    </location>
</feature>
<dbReference type="EMBL" id="KQ030525">
    <property type="protein sequence ID" value="KJZ74554.1"/>
    <property type="molecule type" value="Genomic_DNA"/>
</dbReference>
<dbReference type="SMART" id="SM00311">
    <property type="entry name" value="PWI"/>
    <property type="match status" value="1"/>
</dbReference>
<evidence type="ECO:0000259" key="2">
    <source>
        <dbReference type="PROSITE" id="PS51025"/>
    </source>
</evidence>
<dbReference type="OrthoDB" id="6275295at2759"/>
<dbReference type="GO" id="GO:0005681">
    <property type="term" value="C:spliceosomal complex"/>
    <property type="evidence" value="ECO:0007669"/>
    <property type="project" value="TreeGrafter"/>
</dbReference>
<feature type="compositionally biased region" description="Basic and acidic residues" evidence="1">
    <location>
        <begin position="115"/>
        <end position="124"/>
    </location>
</feature>
<dbReference type="AlphaFoldDB" id="A0A0F8A518"/>
<dbReference type="PANTHER" id="PTHR18806">
    <property type="entry name" value="RBM25 PROTEIN"/>
    <property type="match status" value="1"/>
</dbReference>
<feature type="compositionally biased region" description="Acidic residues" evidence="1">
    <location>
        <begin position="411"/>
        <end position="421"/>
    </location>
</feature>
<keyword evidence="4" id="KW-1185">Reference proteome</keyword>